<feature type="active site" description="Proton donor" evidence="2">
    <location>
        <position position="8"/>
    </location>
</feature>
<dbReference type="EMBL" id="PCSB01000016">
    <property type="protein sequence ID" value="PIP31935.1"/>
    <property type="molecule type" value="Genomic_DNA"/>
</dbReference>
<evidence type="ECO:0000256" key="1">
    <source>
        <dbReference type="ARBA" id="ARBA00009589"/>
    </source>
</evidence>
<accession>A0A2G9ZFI1</accession>
<dbReference type="GO" id="GO:0009264">
    <property type="term" value="P:deoxyribonucleotide catabolic process"/>
    <property type="evidence" value="ECO:0007669"/>
    <property type="project" value="InterPro"/>
</dbReference>
<proteinExistence type="inferred from homology"/>
<comment type="similarity">
    <text evidence="1">Belongs to the 5'(3')-deoxyribonucleotidase family.</text>
</comment>
<dbReference type="InterPro" id="IPR023214">
    <property type="entry name" value="HAD_sf"/>
</dbReference>
<dbReference type="GO" id="GO:0008253">
    <property type="term" value="F:5'-nucleotidase activity"/>
    <property type="evidence" value="ECO:0007669"/>
    <property type="project" value="InterPro"/>
</dbReference>
<evidence type="ECO:0000256" key="2">
    <source>
        <dbReference type="PIRSR" id="PIRSR610708-1"/>
    </source>
</evidence>
<name>A0A2G9ZFI1_9BACT</name>
<dbReference type="InterPro" id="IPR010708">
    <property type="entry name" value="5'(3')-deoxyribonucleotidase"/>
</dbReference>
<comment type="caution">
    <text evidence="3">The sequence shown here is derived from an EMBL/GenBank/DDBJ whole genome shotgun (WGS) entry which is preliminary data.</text>
</comment>
<dbReference type="AlphaFoldDB" id="A0A2G9ZFI1"/>
<dbReference type="SUPFAM" id="SSF56784">
    <property type="entry name" value="HAD-like"/>
    <property type="match status" value="1"/>
</dbReference>
<evidence type="ECO:0008006" key="5">
    <source>
        <dbReference type="Google" id="ProtNLM"/>
    </source>
</evidence>
<dbReference type="Gene3D" id="3.40.50.1000">
    <property type="entry name" value="HAD superfamily/HAD-like"/>
    <property type="match status" value="1"/>
</dbReference>
<evidence type="ECO:0000313" key="3">
    <source>
        <dbReference type="EMBL" id="PIP31935.1"/>
    </source>
</evidence>
<dbReference type="InterPro" id="IPR036412">
    <property type="entry name" value="HAD-like_sf"/>
</dbReference>
<feature type="active site" description="Nucleophile" evidence="2">
    <location>
        <position position="6"/>
    </location>
</feature>
<dbReference type="Pfam" id="PF06941">
    <property type="entry name" value="NT5C"/>
    <property type="match status" value="1"/>
</dbReference>
<dbReference type="Proteomes" id="UP000230447">
    <property type="component" value="Unassembled WGS sequence"/>
</dbReference>
<gene>
    <name evidence="3" type="ORF">COX24_00755</name>
</gene>
<protein>
    <recommendedName>
        <fullName evidence="5">Nucleotidase</fullName>
    </recommendedName>
</protein>
<sequence length="185" mass="20688">MKIGLDFDGVISDCGKLKSDGARKLYGVDIPSAKFKKEIVVGEKHLTMEQYRELQKTIYGTREIGFLMEPVDGVLHFLPQLVADGHTVLVVTSRGEVELEIAKEWSTRQGLRLDFVGVGHGNSKASAANSLDLYVDDDLDKLEQLVGIVPHRFLFSWGYNTHVDIGTVAKRVASWEELYHTIQTL</sequence>
<reference evidence="3 4" key="1">
    <citation type="submission" date="2017-09" db="EMBL/GenBank/DDBJ databases">
        <title>Depth-based differentiation of microbial function through sediment-hosted aquifers and enrichment of novel symbionts in the deep terrestrial subsurface.</title>
        <authorList>
            <person name="Probst A.J."/>
            <person name="Ladd B."/>
            <person name="Jarett J.K."/>
            <person name="Geller-Mcgrath D.E."/>
            <person name="Sieber C.M."/>
            <person name="Emerson J.B."/>
            <person name="Anantharaman K."/>
            <person name="Thomas B.C."/>
            <person name="Malmstrom R."/>
            <person name="Stieglmeier M."/>
            <person name="Klingl A."/>
            <person name="Woyke T."/>
            <person name="Ryan C.M."/>
            <person name="Banfield J.F."/>
        </authorList>
    </citation>
    <scope>NUCLEOTIDE SEQUENCE [LARGE SCALE GENOMIC DNA]</scope>
    <source>
        <strain evidence="3">CG23_combo_of_CG06-09_8_20_14_all_37_87_8</strain>
    </source>
</reference>
<organism evidence="3 4">
    <name type="scientific">bacterium (Candidatus Gribaldobacteria) CG23_combo_of_CG06-09_8_20_14_all_37_87_8</name>
    <dbReference type="NCBI Taxonomy" id="2014278"/>
    <lineage>
        <taxon>Bacteria</taxon>
        <taxon>Candidatus Gribaldobacteria</taxon>
    </lineage>
</organism>
<evidence type="ECO:0000313" key="4">
    <source>
        <dbReference type="Proteomes" id="UP000230447"/>
    </source>
</evidence>